<evidence type="ECO:0000256" key="8">
    <source>
        <dbReference type="ARBA" id="ARBA00023012"/>
    </source>
</evidence>
<evidence type="ECO:0000256" key="5">
    <source>
        <dbReference type="ARBA" id="ARBA00022741"/>
    </source>
</evidence>
<evidence type="ECO:0000259" key="14">
    <source>
        <dbReference type="PROSITE" id="PS50109"/>
    </source>
</evidence>
<dbReference type="SUPFAM" id="SSF47384">
    <property type="entry name" value="Homodimeric domain of signal transducing histidine kinase"/>
    <property type="match status" value="1"/>
</dbReference>
<dbReference type="SMART" id="SM00387">
    <property type="entry name" value="HATPase_c"/>
    <property type="match status" value="1"/>
</dbReference>
<dbReference type="Gene3D" id="1.20.58.920">
    <property type="match status" value="1"/>
</dbReference>
<dbReference type="PRINTS" id="PR00344">
    <property type="entry name" value="BCTRLSENSOR"/>
</dbReference>
<evidence type="ECO:0000256" key="7">
    <source>
        <dbReference type="ARBA" id="ARBA00022840"/>
    </source>
</evidence>
<dbReference type="PROSITE" id="PS50110">
    <property type="entry name" value="RESPONSE_REGULATORY"/>
    <property type="match status" value="1"/>
</dbReference>
<keyword evidence="13" id="KW-1133">Transmembrane helix</keyword>
<feature type="domain" description="Response regulatory" evidence="15">
    <location>
        <begin position="671"/>
        <end position="795"/>
    </location>
</feature>
<dbReference type="Proteomes" id="UP000002586">
    <property type="component" value="Chromosome"/>
</dbReference>
<dbReference type="GO" id="GO:0000155">
    <property type="term" value="F:phosphorelay sensor kinase activity"/>
    <property type="evidence" value="ECO:0007669"/>
    <property type="project" value="InterPro"/>
</dbReference>
<dbReference type="SUPFAM" id="SSF52172">
    <property type="entry name" value="CheY-like"/>
    <property type="match status" value="1"/>
</dbReference>
<keyword evidence="13" id="KW-0472">Membrane</keyword>
<feature type="domain" description="Histidine kinase" evidence="14">
    <location>
        <begin position="431"/>
        <end position="652"/>
    </location>
</feature>
<dbReference type="RefSeq" id="WP_011713929.1">
    <property type="nucleotide sequence ID" value="NC_008576.1"/>
</dbReference>
<dbReference type="EMBL" id="CP000471">
    <property type="protein sequence ID" value="ABK44808.1"/>
    <property type="molecule type" value="Genomic_DNA"/>
</dbReference>
<dbReference type="PROSITE" id="PS50109">
    <property type="entry name" value="HIS_KIN"/>
    <property type="match status" value="1"/>
</dbReference>
<dbReference type="SUPFAM" id="SSF55874">
    <property type="entry name" value="ATPase domain of HSP90 chaperone/DNA topoisomerase II/histidine kinase"/>
    <property type="match status" value="1"/>
</dbReference>
<dbReference type="CDD" id="cd00082">
    <property type="entry name" value="HisKA"/>
    <property type="match status" value="1"/>
</dbReference>
<dbReference type="STRING" id="156889.Mmc1_2308"/>
<gene>
    <name evidence="16" type="ordered locus">Mmc1_2308</name>
</gene>
<dbReference type="GO" id="GO:0005524">
    <property type="term" value="F:ATP binding"/>
    <property type="evidence" value="ECO:0007669"/>
    <property type="project" value="UniProtKB-KW"/>
</dbReference>
<evidence type="ECO:0000313" key="17">
    <source>
        <dbReference type="Proteomes" id="UP000002586"/>
    </source>
</evidence>
<protein>
    <recommendedName>
        <fullName evidence="10">Sensory/regulatory protein RpfC</fullName>
        <ecNumber evidence="2">2.7.13.3</ecNumber>
    </recommendedName>
</protein>
<proteinExistence type="predicted"/>
<dbReference type="PANTHER" id="PTHR45339:SF3">
    <property type="entry name" value="HISTIDINE KINASE"/>
    <property type="match status" value="1"/>
</dbReference>
<dbReference type="FunFam" id="1.10.287.130:FF:000002">
    <property type="entry name" value="Two-component osmosensing histidine kinase"/>
    <property type="match status" value="1"/>
</dbReference>
<dbReference type="Pfam" id="PF02518">
    <property type="entry name" value="HATPase_c"/>
    <property type="match status" value="1"/>
</dbReference>
<dbReference type="EC" id="2.7.13.3" evidence="2"/>
<dbReference type="OrthoDB" id="9810730at2"/>
<dbReference type="KEGG" id="mgm:Mmc1_2308"/>
<dbReference type="FunFam" id="3.30.565.10:FF:000010">
    <property type="entry name" value="Sensor histidine kinase RcsC"/>
    <property type="match status" value="1"/>
</dbReference>
<keyword evidence="5" id="KW-0547">Nucleotide-binding</keyword>
<organism evidence="16 17">
    <name type="scientific">Magnetococcus marinus (strain ATCC BAA-1437 / JCM 17883 / MC-1)</name>
    <dbReference type="NCBI Taxonomy" id="156889"/>
    <lineage>
        <taxon>Bacteria</taxon>
        <taxon>Pseudomonadati</taxon>
        <taxon>Pseudomonadota</taxon>
        <taxon>Magnetococcia</taxon>
        <taxon>Magnetococcales</taxon>
        <taxon>Magnetococcaceae</taxon>
        <taxon>Magnetococcus</taxon>
    </lineage>
</organism>
<reference evidence="17" key="1">
    <citation type="journal article" date="2009" name="Appl. Environ. Microbiol.">
        <title>Complete genome sequence of the chemolithoautotrophic marine magnetotactic coccus strain MC-1.</title>
        <authorList>
            <person name="Schubbe S."/>
            <person name="Williams T.J."/>
            <person name="Xie G."/>
            <person name="Kiss H.E."/>
            <person name="Brettin T.S."/>
            <person name="Martinez D."/>
            <person name="Ross C.A."/>
            <person name="Schuler D."/>
            <person name="Cox B.L."/>
            <person name="Nealson K.H."/>
            <person name="Bazylinski D.A."/>
        </authorList>
    </citation>
    <scope>NUCLEOTIDE SEQUENCE [LARGE SCALE GENOMIC DNA]</scope>
    <source>
        <strain evidence="17">ATCC BAA-1437 / JCM 17883 / MC-1</strain>
    </source>
</reference>
<keyword evidence="6 16" id="KW-0418">Kinase</keyword>
<evidence type="ECO:0000256" key="11">
    <source>
        <dbReference type="PROSITE-ProRule" id="PRU00169"/>
    </source>
</evidence>
<dbReference type="InterPro" id="IPR001789">
    <property type="entry name" value="Sig_transdc_resp-reg_receiver"/>
</dbReference>
<sequence>MAEQAPKESQESSPSLTLPPDPGPLRLVRSVGVQMLLMLVVLSGLVLSALLLSESAFEHMQRRVDYMVTTDLESLVATAELANESAAHAAAAPALAAAKNDFSRMAVMDQLMDWQRLLARSISGVKKMQRVAADEERGRYLKAVISHRDDLLDNLYALDGVVARRIALDQQLAEKMLILQRNDESLARLLPTVKTQQTPQFQVNLLAFGATFHSMSAILHSAMQSDSRGRLKRLQKRVMDAHQLAHDYYDSLHLESEQLAPFFDAIHELLEGPANLFQLRLEALDVLKKQRGLLQRNKQLASQFNETVARLFDLVRSDVRRQTAQVKEVAKQSSQHLRGIAAVALVAIVIGVMMVRWRLVVPLDQLHSAIVEHLRGNTRSTVRQSGKNEIARISQGLAYFIALIDQRERALRWAKEAAEQAAQAKSEFLANMSHEIRTPMNAITGLTGLCLKTDLNSKQRDYLTKVEGAARSLLRIVDDILDFSKVEAGCLVLEETDFELESVFDHLSTMISQKAHEKGLEVVYGVPRSVPTYLRGDPLRLSQILINLASNAVKFTEEGDIVVQVAVDRYLEEQVVLHFSVRDSGMGMSQPQLERLFHSFTQADSSTTRRFGGTGLGLTISKRLVEMMQGKIWVESSLGQGSAFHFTACFRYDPERALAPCMLTWALQDKRALLVDNNPTSRGFLREMIASFSLKVQLACGLDEGMQKCHQARDEGHPFDVVVLNFSAEQDSATGLAVLQDLQRLGGDEALRRTLVIVPVTQEALIRAADRLDVGVLQFKPIYPAALQSGLTAILCPQQDDDGAAQKLTRRCIWIYTACICYWSRIMRLINWLPAKSSKGLGPR</sequence>
<accession>A0LA15</accession>
<evidence type="ECO:0000256" key="3">
    <source>
        <dbReference type="ARBA" id="ARBA00022553"/>
    </source>
</evidence>
<keyword evidence="3" id="KW-0597">Phosphoprotein</keyword>
<keyword evidence="7" id="KW-0067">ATP-binding</keyword>
<dbReference type="SMART" id="SM00388">
    <property type="entry name" value="HisKA"/>
    <property type="match status" value="1"/>
</dbReference>
<dbReference type="InterPro" id="IPR038188">
    <property type="entry name" value="TorS_sensor_sf"/>
</dbReference>
<evidence type="ECO:0000256" key="9">
    <source>
        <dbReference type="ARBA" id="ARBA00064003"/>
    </source>
</evidence>
<dbReference type="InterPro" id="IPR005467">
    <property type="entry name" value="His_kinase_dom"/>
</dbReference>
<evidence type="ECO:0000256" key="12">
    <source>
        <dbReference type="SAM" id="MobiDB-lite"/>
    </source>
</evidence>
<evidence type="ECO:0000256" key="6">
    <source>
        <dbReference type="ARBA" id="ARBA00022777"/>
    </source>
</evidence>
<feature type="region of interest" description="Disordered" evidence="12">
    <location>
        <begin position="1"/>
        <end position="21"/>
    </location>
</feature>
<evidence type="ECO:0000313" key="16">
    <source>
        <dbReference type="EMBL" id="ABK44808.1"/>
    </source>
</evidence>
<keyword evidence="8" id="KW-0902">Two-component regulatory system</keyword>
<comment type="catalytic activity">
    <reaction evidence="1">
        <text>ATP + protein L-histidine = ADP + protein N-phospho-L-histidine.</text>
        <dbReference type="EC" id="2.7.13.3"/>
    </reaction>
</comment>
<feature type="transmembrane region" description="Helical" evidence="13">
    <location>
        <begin position="337"/>
        <end position="357"/>
    </location>
</feature>
<evidence type="ECO:0000256" key="10">
    <source>
        <dbReference type="ARBA" id="ARBA00068150"/>
    </source>
</evidence>
<reference evidence="16 17" key="2">
    <citation type="journal article" date="2012" name="Int. J. Syst. Evol. Microbiol.">
        <title>Magnetococcus marinus gen. nov., sp. nov., a marine, magnetotactic bacterium that represents a novel lineage (Magnetococcaceae fam. nov.; Magnetococcales ord. nov.) at the base of the Alphaproteobacteria.</title>
        <authorList>
            <person name="Bazylinski D.A."/>
            <person name="Williams T.J."/>
            <person name="Lefevre C.T."/>
            <person name="Berg R.J."/>
            <person name="Zhang C.L."/>
            <person name="Bowser S.S."/>
            <person name="Dean A.J."/>
            <person name="Beveridge T.J."/>
        </authorList>
    </citation>
    <scope>NUCLEOTIDE SEQUENCE [LARGE SCALE GENOMIC DNA]</scope>
    <source>
        <strain evidence="17">ATCC BAA-1437 / JCM 17883 / MC-1</strain>
    </source>
</reference>
<dbReference type="eggNOG" id="COG4192">
    <property type="taxonomic scope" value="Bacteria"/>
</dbReference>
<dbReference type="InterPro" id="IPR011006">
    <property type="entry name" value="CheY-like_superfamily"/>
</dbReference>
<dbReference type="Gene3D" id="1.10.287.130">
    <property type="match status" value="1"/>
</dbReference>
<keyword evidence="4" id="KW-0808">Transferase</keyword>
<evidence type="ECO:0000256" key="13">
    <source>
        <dbReference type="SAM" id="Phobius"/>
    </source>
</evidence>
<dbReference type="Gene3D" id="3.40.50.2300">
    <property type="match status" value="1"/>
</dbReference>
<dbReference type="InterPro" id="IPR003594">
    <property type="entry name" value="HATPase_dom"/>
</dbReference>
<comment type="caution">
    <text evidence="11">Lacks conserved residue(s) required for the propagation of feature annotation.</text>
</comment>
<evidence type="ECO:0000256" key="4">
    <source>
        <dbReference type="ARBA" id="ARBA00022679"/>
    </source>
</evidence>
<dbReference type="InterPro" id="IPR003661">
    <property type="entry name" value="HisK_dim/P_dom"/>
</dbReference>
<dbReference type="Gene3D" id="3.30.565.10">
    <property type="entry name" value="Histidine kinase-like ATPase, C-terminal domain"/>
    <property type="match status" value="1"/>
</dbReference>
<dbReference type="Pfam" id="PF00512">
    <property type="entry name" value="HisKA"/>
    <property type="match status" value="1"/>
</dbReference>
<keyword evidence="13" id="KW-0812">Transmembrane</keyword>
<feature type="transmembrane region" description="Helical" evidence="13">
    <location>
        <begin position="31"/>
        <end position="53"/>
    </location>
</feature>
<dbReference type="InterPro" id="IPR036890">
    <property type="entry name" value="HATPase_C_sf"/>
</dbReference>
<dbReference type="CDD" id="cd16922">
    <property type="entry name" value="HATPase_EvgS-ArcB-TorS-like"/>
    <property type="match status" value="1"/>
</dbReference>
<keyword evidence="17" id="KW-1185">Reference proteome</keyword>
<evidence type="ECO:0000256" key="1">
    <source>
        <dbReference type="ARBA" id="ARBA00000085"/>
    </source>
</evidence>
<evidence type="ECO:0000256" key="2">
    <source>
        <dbReference type="ARBA" id="ARBA00012438"/>
    </source>
</evidence>
<dbReference type="InterPro" id="IPR036097">
    <property type="entry name" value="HisK_dim/P_sf"/>
</dbReference>
<dbReference type="InterPro" id="IPR004358">
    <property type="entry name" value="Sig_transdc_His_kin-like_C"/>
</dbReference>
<name>A0LA15_MAGMM</name>
<dbReference type="AlphaFoldDB" id="A0LA15"/>
<dbReference type="PANTHER" id="PTHR45339">
    <property type="entry name" value="HYBRID SIGNAL TRANSDUCTION HISTIDINE KINASE J"/>
    <property type="match status" value="1"/>
</dbReference>
<dbReference type="eggNOG" id="COG0642">
    <property type="taxonomic scope" value="Bacteria"/>
</dbReference>
<feature type="compositionally biased region" description="Basic and acidic residues" evidence="12">
    <location>
        <begin position="1"/>
        <end position="10"/>
    </location>
</feature>
<comment type="subunit">
    <text evidence="9">At low DSF concentrations, interacts with RpfF.</text>
</comment>
<evidence type="ECO:0000259" key="15">
    <source>
        <dbReference type="PROSITE" id="PS50110"/>
    </source>
</evidence>
<dbReference type="eggNOG" id="COG0784">
    <property type="taxonomic scope" value="Bacteria"/>
</dbReference>
<dbReference type="HOGENOM" id="CLU_337335_0_0_5"/>